<protein>
    <submittedName>
        <fullName evidence="1">Uncharacterized protein</fullName>
    </submittedName>
</protein>
<proteinExistence type="predicted"/>
<dbReference type="GeneID" id="16881089"/>
<dbReference type="OrthoDB" id="35741at10239"/>
<organism evidence="1 2">
    <name type="scientific">Cellulophaga phage phi19:3</name>
    <dbReference type="NCBI Taxonomy" id="1327971"/>
    <lineage>
        <taxon>Viruses</taxon>
        <taxon>Duplodnaviria</taxon>
        <taxon>Heunggongvirae</taxon>
        <taxon>Uroviricota</taxon>
        <taxon>Caudoviricetes</taxon>
        <taxon>Pachyviridae</taxon>
        <taxon>Baltivirus</taxon>
        <taxon>Baltivirus phi19tres</taxon>
    </lineage>
</organism>
<dbReference type="Proteomes" id="UP000014731">
    <property type="component" value="Segment"/>
</dbReference>
<accession>R9ZZ25</accession>
<dbReference type="KEGG" id="vg:16881089"/>
<dbReference type="EMBL" id="KC821608">
    <property type="protein sequence ID" value="AGO47517.1"/>
    <property type="molecule type" value="Genomic_DNA"/>
</dbReference>
<keyword evidence="2" id="KW-1185">Reference proteome</keyword>
<sequence>MGTTTHTRPAKCKDCKFCKSFYDGKLKKHTCLNENSEKHTSIIKLNDFVCDSWELIYT</sequence>
<name>R9ZZ25_9CAUD</name>
<dbReference type="RefSeq" id="YP_008240898.1">
    <property type="nucleotide sequence ID" value="NC_021789.1"/>
</dbReference>
<gene>
    <name evidence="1" type="ORF">Phi19:3_gp113</name>
</gene>
<reference evidence="1 2" key="1">
    <citation type="journal article" date="2013" name="Proc. Natl. Acad. Sci. U.S.A.">
        <title>Twelve previously unknown phage genera are ubiquitous in global oceans.</title>
        <authorList>
            <person name="Holmfeldt K."/>
            <person name="Solonenko N."/>
            <person name="Shah M."/>
            <person name="Corrier K."/>
            <person name="Riemann L."/>
            <person name="Verberkmoes N.C."/>
            <person name="Sullivan M.B."/>
        </authorList>
    </citation>
    <scope>NUCLEOTIDE SEQUENCE [LARGE SCALE GENOMIC DNA]</scope>
    <source>
        <strain evidence="1">Phi19:3</strain>
    </source>
</reference>
<evidence type="ECO:0000313" key="1">
    <source>
        <dbReference type="EMBL" id="AGO47517.1"/>
    </source>
</evidence>
<evidence type="ECO:0000313" key="2">
    <source>
        <dbReference type="Proteomes" id="UP000014731"/>
    </source>
</evidence>
<reference evidence="2" key="2">
    <citation type="submission" date="2013-03" db="EMBL/GenBank/DDBJ databases">
        <title>The Cellulophaga phages: a novel, diverse, and globally ubiquitous model system.</title>
        <authorList>
            <person name="Holmfeldt K."/>
            <person name="Solonenko N."/>
            <person name="Shah M."/>
            <person name="Corrier K."/>
            <person name="Riemann L."/>
            <person name="VerBerkmoes N.C."/>
            <person name="Sullivan M.B."/>
        </authorList>
    </citation>
    <scope>NUCLEOTIDE SEQUENCE [LARGE SCALE GENOMIC DNA]</scope>
</reference>